<dbReference type="InterPro" id="IPR026705">
    <property type="entry name" value="Hid-1/Ecm30"/>
</dbReference>
<reference evidence="2" key="1">
    <citation type="journal article" date="2014" name="Nat. Genet.">
        <title>Genome of the human hookworm Necator americanus.</title>
        <authorList>
            <person name="Tang Y.T."/>
            <person name="Gao X."/>
            <person name="Rosa B.A."/>
            <person name="Abubucker S."/>
            <person name="Hallsworth-Pepin K."/>
            <person name="Martin J."/>
            <person name="Tyagi R."/>
            <person name="Heizer E."/>
            <person name="Zhang X."/>
            <person name="Bhonagiri-Palsikar V."/>
            <person name="Minx P."/>
            <person name="Warren W.C."/>
            <person name="Wang Q."/>
            <person name="Zhan B."/>
            <person name="Hotez P.J."/>
            <person name="Sternberg P.W."/>
            <person name="Dougall A."/>
            <person name="Gaze S.T."/>
            <person name="Mulvenna J."/>
            <person name="Sotillo J."/>
            <person name="Ranganathan S."/>
            <person name="Rabelo E.M."/>
            <person name="Wilson R.K."/>
            <person name="Felgner P.L."/>
            <person name="Bethony J."/>
            <person name="Hawdon J.M."/>
            <person name="Gasser R.B."/>
            <person name="Loukas A."/>
            <person name="Mitreva M."/>
        </authorList>
    </citation>
    <scope>NUCLEOTIDE SEQUENCE [LARGE SCALE GENOMIC DNA]</scope>
</reference>
<dbReference type="EMBL" id="KI658555">
    <property type="protein sequence ID" value="ETN82140.1"/>
    <property type="molecule type" value="Genomic_DNA"/>
</dbReference>
<organism evidence="1 2">
    <name type="scientific">Necator americanus</name>
    <name type="common">Human hookworm</name>
    <dbReference type="NCBI Taxonomy" id="51031"/>
    <lineage>
        <taxon>Eukaryota</taxon>
        <taxon>Metazoa</taxon>
        <taxon>Ecdysozoa</taxon>
        <taxon>Nematoda</taxon>
        <taxon>Chromadorea</taxon>
        <taxon>Rhabditida</taxon>
        <taxon>Rhabditina</taxon>
        <taxon>Rhabditomorpha</taxon>
        <taxon>Strongyloidea</taxon>
        <taxon>Ancylostomatidae</taxon>
        <taxon>Bunostominae</taxon>
        <taxon>Necator</taxon>
    </lineage>
</organism>
<dbReference type="Proteomes" id="UP000053676">
    <property type="component" value="Unassembled WGS sequence"/>
</dbReference>
<evidence type="ECO:0000313" key="2">
    <source>
        <dbReference type="Proteomes" id="UP000053676"/>
    </source>
</evidence>
<keyword evidence="2" id="KW-1185">Reference proteome</keyword>
<feature type="non-terminal residue" evidence="1">
    <location>
        <position position="120"/>
    </location>
</feature>
<name>W2TJ57_NECAM</name>
<dbReference type="STRING" id="51031.W2TJ57"/>
<dbReference type="KEGG" id="nai:NECAME_08131"/>
<dbReference type="GO" id="GO:0000138">
    <property type="term" value="C:Golgi trans cisterna"/>
    <property type="evidence" value="ECO:0007669"/>
    <property type="project" value="TreeGrafter"/>
</dbReference>
<dbReference type="AlphaFoldDB" id="W2TJ57"/>
<dbReference type="GO" id="GO:0016020">
    <property type="term" value="C:membrane"/>
    <property type="evidence" value="ECO:0007669"/>
    <property type="project" value="TreeGrafter"/>
</dbReference>
<dbReference type="GO" id="GO:0005797">
    <property type="term" value="C:Golgi medial cisterna"/>
    <property type="evidence" value="ECO:0007669"/>
    <property type="project" value="TreeGrafter"/>
</dbReference>
<dbReference type="OrthoDB" id="432953at2759"/>
<accession>W2TJ57</accession>
<dbReference type="Pfam" id="PF12722">
    <property type="entry name" value="Hid1"/>
    <property type="match status" value="1"/>
</dbReference>
<proteinExistence type="predicted"/>
<dbReference type="PANTHER" id="PTHR21575">
    <property type="entry name" value="PROTEIN HID1"/>
    <property type="match status" value="1"/>
</dbReference>
<evidence type="ECO:0000313" key="1">
    <source>
        <dbReference type="EMBL" id="ETN82140.1"/>
    </source>
</evidence>
<gene>
    <name evidence="1" type="ORF">NECAME_08131</name>
</gene>
<sequence length="120" mass="13719">MLWSNLSPPSKFDVPMISCFRMGAQGSKVNFRQAVIDLTSKPGKQDDDSFWEQLWSPDSVHSVNDVFAMIPADDVRKLREDSPKNLATLCYKTLEKLQYARDHPNNLSERKVAFEIDSII</sequence>
<dbReference type="PANTHER" id="PTHR21575:SF12">
    <property type="entry name" value="PROTEIN HID1"/>
    <property type="match status" value="1"/>
</dbReference>
<protein>
    <submittedName>
        <fullName evidence="1">Uncharacterized protein</fullName>
    </submittedName>
</protein>